<feature type="compositionally biased region" description="Basic residues" evidence="1">
    <location>
        <begin position="82"/>
        <end position="99"/>
    </location>
</feature>
<protein>
    <submittedName>
        <fullName evidence="2">Uncharacterized protein</fullName>
    </submittedName>
</protein>
<comment type="caution">
    <text evidence="2">The sequence shown here is derived from an EMBL/GenBank/DDBJ whole genome shotgun (WGS) entry which is preliminary data.</text>
</comment>
<accession>A0ABT0P9V9</accession>
<evidence type="ECO:0000313" key="3">
    <source>
        <dbReference type="Proteomes" id="UP001523003"/>
    </source>
</evidence>
<gene>
    <name evidence="2" type="ORF">M4Z11_04880</name>
</gene>
<feature type="region of interest" description="Disordered" evidence="1">
    <location>
        <begin position="82"/>
        <end position="108"/>
    </location>
</feature>
<dbReference type="EMBL" id="JAMCOF010000007">
    <property type="protein sequence ID" value="MCL6229932.1"/>
    <property type="molecule type" value="Genomic_DNA"/>
</dbReference>
<sequence>MNIKYFITVTSFTMMTASTVQGSDLKKEIPLISSTFCVSEWNKKSLKDFFLIYGRSVYSKWEEITEPVRVIFASNDSRKIKYKKKKGPETSHHRKKRPSLSKLSPLGW</sequence>
<keyword evidence="3" id="KW-1185">Reference proteome</keyword>
<organism evidence="2 3">
    <name type="scientific">Bartonella bilalgolemii</name>
    <dbReference type="NCBI Taxonomy" id="2942911"/>
    <lineage>
        <taxon>Bacteria</taxon>
        <taxon>Pseudomonadati</taxon>
        <taxon>Pseudomonadota</taxon>
        <taxon>Alphaproteobacteria</taxon>
        <taxon>Hyphomicrobiales</taxon>
        <taxon>Bartonellaceae</taxon>
        <taxon>Bartonella</taxon>
    </lineage>
</organism>
<name>A0ABT0P9V9_9HYPH</name>
<evidence type="ECO:0000313" key="2">
    <source>
        <dbReference type="EMBL" id="MCL6229932.1"/>
    </source>
</evidence>
<dbReference type="RefSeq" id="WP_249677093.1">
    <property type="nucleotide sequence ID" value="NZ_JAMCOF010000007.1"/>
</dbReference>
<proteinExistence type="predicted"/>
<dbReference type="Proteomes" id="UP001523003">
    <property type="component" value="Unassembled WGS sequence"/>
</dbReference>
<reference evidence="2 3" key="1">
    <citation type="submission" date="2022-05" db="EMBL/GenBank/DDBJ databases">
        <title>Description of the Bartonella bilalgolemii sp. nov. Isolated from Apodemus uralensis (Pallas 1811).</title>
        <authorList>
            <person name="Zgheib R."/>
            <person name="Celebi B."/>
        </authorList>
    </citation>
    <scope>NUCLEOTIDE SEQUENCE [LARGE SCALE GENOMIC DNA]</scope>
    <source>
        <strain evidence="2 3">G70</strain>
    </source>
</reference>
<evidence type="ECO:0000256" key="1">
    <source>
        <dbReference type="SAM" id="MobiDB-lite"/>
    </source>
</evidence>